<dbReference type="Proteomes" id="UP001143747">
    <property type="component" value="Unassembled WGS sequence"/>
</dbReference>
<organism evidence="2 3">
    <name type="scientific">Methanogenium marinum</name>
    <dbReference type="NCBI Taxonomy" id="348610"/>
    <lineage>
        <taxon>Archaea</taxon>
        <taxon>Methanobacteriati</taxon>
        <taxon>Methanobacteriota</taxon>
        <taxon>Stenosarchaea group</taxon>
        <taxon>Methanomicrobia</taxon>
        <taxon>Methanomicrobiales</taxon>
        <taxon>Methanomicrobiaceae</taxon>
        <taxon>Methanogenium</taxon>
    </lineage>
</organism>
<dbReference type="PANTHER" id="PTHR35812:SF1">
    <property type="entry name" value="LIPOPROTEIN"/>
    <property type="match status" value="1"/>
</dbReference>
<accession>A0A9Q4PVL9</accession>
<dbReference type="EMBL" id="JAKELO010000002">
    <property type="protein sequence ID" value="MDE4907704.1"/>
    <property type="molecule type" value="Genomic_DNA"/>
</dbReference>
<proteinExistence type="predicted"/>
<dbReference type="RefSeq" id="WP_274924351.1">
    <property type="nucleotide sequence ID" value="NZ_JAKELO010000002.1"/>
</dbReference>
<evidence type="ECO:0000313" key="2">
    <source>
        <dbReference type="EMBL" id="MDE4907704.1"/>
    </source>
</evidence>
<evidence type="ECO:0000313" key="3">
    <source>
        <dbReference type="Proteomes" id="UP001143747"/>
    </source>
</evidence>
<dbReference type="AlphaFoldDB" id="A0A9Q4PVL9"/>
<dbReference type="PANTHER" id="PTHR35812">
    <property type="entry name" value="LIPOPROTEIN"/>
    <property type="match status" value="1"/>
</dbReference>
<gene>
    <name evidence="2" type="ORF">L0665_03635</name>
</gene>
<dbReference type="Pfam" id="PF07603">
    <property type="entry name" value="Lcl_C"/>
    <property type="match status" value="2"/>
</dbReference>
<name>A0A9Q4PVL9_9EURY</name>
<comment type="caution">
    <text evidence="2">The sequence shown here is derived from an EMBL/GenBank/DDBJ whole genome shotgun (WGS) entry which is preliminary data.</text>
</comment>
<feature type="domain" description="Lcl C-terminal" evidence="1">
    <location>
        <begin position="96"/>
        <end position="221"/>
    </location>
</feature>
<keyword evidence="3" id="KW-1185">Reference proteome</keyword>
<protein>
    <submittedName>
        <fullName evidence="2">DUF1566 domain-containing protein</fullName>
    </submittedName>
</protein>
<evidence type="ECO:0000259" key="1">
    <source>
        <dbReference type="Pfam" id="PF07603"/>
    </source>
</evidence>
<dbReference type="InterPro" id="IPR011460">
    <property type="entry name" value="Lcl_C"/>
</dbReference>
<sequence length="397" mass="43373">MKKQILTIGIIAVIAITALFAGCTTQTETGETETTASPEATSGVMELYPIVDTGQVNCYNNEDEITCPEEGQAFYGQDAQFSGNQPSYTVSSDSLTVYDEVTGLTWQKTPDTSGLSYEEAYEYCESLELGGYDDWRMPTTKELFSISDFSEGWPYLDTTYFDLAETGSVSKDEQYWTEKYVGTTVEGGSDAAFGVNHGTGHIKAYPAKVSGRMGNYVRAVRGDIYGVNDFTDNGDGTVTDSATGLMWQNTGSGTGMDWDNALTYAENMTLAGYDDWRLPNVKELQSIVDYTHAPSASDAANVGPAIDTDFFEITELPSGTTDYTPDYGYYWTSTSAYFGKNSPEYYYAWYVAFGSSVGNDGADFHGAGAVRFDTKVEDGPLGEGGERYYNYVLCVRG</sequence>
<dbReference type="PROSITE" id="PS51257">
    <property type="entry name" value="PROKAR_LIPOPROTEIN"/>
    <property type="match status" value="1"/>
</dbReference>
<feature type="domain" description="Lcl C-terminal" evidence="1">
    <location>
        <begin position="236"/>
        <end position="356"/>
    </location>
</feature>
<reference evidence="2" key="1">
    <citation type="submission" date="2022-01" db="EMBL/GenBank/DDBJ databases">
        <title>Draft genome of Methanogenium marinum DSM 15558.</title>
        <authorList>
            <person name="Chen S.-C."/>
            <person name="You Y.-T."/>
        </authorList>
    </citation>
    <scope>NUCLEOTIDE SEQUENCE</scope>
    <source>
        <strain evidence="2">DSM 15558</strain>
    </source>
</reference>